<dbReference type="InterPro" id="IPR027417">
    <property type="entry name" value="P-loop_NTPase"/>
</dbReference>
<keyword evidence="5 7" id="KW-1133">Transmembrane helix</keyword>
<feature type="domain" description="ABC transporter" evidence="8">
    <location>
        <begin position="337"/>
        <end position="571"/>
    </location>
</feature>
<keyword evidence="10" id="KW-0378">Hydrolase</keyword>
<evidence type="ECO:0000256" key="2">
    <source>
        <dbReference type="ARBA" id="ARBA00022692"/>
    </source>
</evidence>
<name>A0AA94M2W6_9STRE</name>
<dbReference type="PROSITE" id="PS00211">
    <property type="entry name" value="ABC_TRANSPORTER_1"/>
    <property type="match status" value="1"/>
</dbReference>
<keyword evidence="3" id="KW-0547">Nucleotide-binding</keyword>
<dbReference type="PROSITE" id="PS50893">
    <property type="entry name" value="ABC_TRANSPORTER_2"/>
    <property type="match status" value="1"/>
</dbReference>
<dbReference type="InterPro" id="IPR003439">
    <property type="entry name" value="ABC_transporter-like_ATP-bd"/>
</dbReference>
<dbReference type="InterPro" id="IPR036640">
    <property type="entry name" value="ABC1_TM_sf"/>
</dbReference>
<evidence type="ECO:0000256" key="7">
    <source>
        <dbReference type="SAM" id="Phobius"/>
    </source>
</evidence>
<evidence type="ECO:0000259" key="9">
    <source>
        <dbReference type="PROSITE" id="PS50929"/>
    </source>
</evidence>
<organism evidence="10 11">
    <name type="scientific">Streptococcus gallolyticus</name>
    <dbReference type="NCBI Taxonomy" id="315405"/>
    <lineage>
        <taxon>Bacteria</taxon>
        <taxon>Bacillati</taxon>
        <taxon>Bacillota</taxon>
        <taxon>Bacilli</taxon>
        <taxon>Lactobacillales</taxon>
        <taxon>Streptococcaceae</taxon>
        <taxon>Streptococcus</taxon>
    </lineage>
</organism>
<feature type="transmembrane region" description="Helical" evidence="7">
    <location>
        <begin position="66"/>
        <end position="87"/>
    </location>
</feature>
<evidence type="ECO:0000313" key="10">
    <source>
        <dbReference type="EMBL" id="SQG79325.1"/>
    </source>
</evidence>
<dbReference type="Pfam" id="PF00664">
    <property type="entry name" value="ABC_membrane"/>
    <property type="match status" value="1"/>
</dbReference>
<evidence type="ECO:0000256" key="1">
    <source>
        <dbReference type="ARBA" id="ARBA00004651"/>
    </source>
</evidence>
<accession>A0AA94M2W6</accession>
<keyword evidence="6 7" id="KW-0472">Membrane</keyword>
<feature type="domain" description="ABC transmembrane type-1" evidence="9">
    <location>
        <begin position="27"/>
        <end position="305"/>
    </location>
</feature>
<dbReference type="GO" id="GO:0005524">
    <property type="term" value="F:ATP binding"/>
    <property type="evidence" value="ECO:0007669"/>
    <property type="project" value="UniProtKB-KW"/>
</dbReference>
<evidence type="ECO:0000256" key="4">
    <source>
        <dbReference type="ARBA" id="ARBA00022840"/>
    </source>
</evidence>
<dbReference type="SUPFAM" id="SSF90123">
    <property type="entry name" value="ABC transporter transmembrane region"/>
    <property type="match status" value="1"/>
</dbReference>
<feature type="transmembrane region" description="Helical" evidence="7">
    <location>
        <begin position="246"/>
        <end position="267"/>
    </location>
</feature>
<keyword evidence="4 10" id="KW-0067">ATP-binding</keyword>
<dbReference type="Proteomes" id="UP000249013">
    <property type="component" value="Chromosome 1"/>
</dbReference>
<dbReference type="PANTHER" id="PTHR43394:SF1">
    <property type="entry name" value="ATP-BINDING CASSETTE SUB-FAMILY B MEMBER 10, MITOCHONDRIAL"/>
    <property type="match status" value="1"/>
</dbReference>
<dbReference type="InterPro" id="IPR003593">
    <property type="entry name" value="AAA+_ATPase"/>
</dbReference>
<dbReference type="InterPro" id="IPR017871">
    <property type="entry name" value="ABC_transporter-like_CS"/>
</dbReference>
<comment type="subcellular location">
    <subcellularLocation>
        <location evidence="1">Cell membrane</location>
        <topology evidence="1">Multi-pass membrane protein</topology>
    </subcellularLocation>
</comment>
<reference evidence="10 11" key="1">
    <citation type="submission" date="2018-06" db="EMBL/GenBank/DDBJ databases">
        <authorList>
            <consortium name="Pathogen Informatics"/>
            <person name="Doyle S."/>
        </authorList>
    </citation>
    <scope>NUCLEOTIDE SEQUENCE [LARGE SCALE GENOMIC DNA]</scope>
    <source>
        <strain evidence="10 11">NCTC13773</strain>
    </source>
</reference>
<dbReference type="GO" id="GO:0015421">
    <property type="term" value="F:ABC-type oligopeptide transporter activity"/>
    <property type="evidence" value="ECO:0007669"/>
    <property type="project" value="TreeGrafter"/>
</dbReference>
<dbReference type="CDD" id="cd07346">
    <property type="entry name" value="ABC_6TM_exporters"/>
    <property type="match status" value="1"/>
</dbReference>
<dbReference type="GO" id="GO:0005886">
    <property type="term" value="C:plasma membrane"/>
    <property type="evidence" value="ECO:0007669"/>
    <property type="project" value="UniProtKB-SubCell"/>
</dbReference>
<feature type="transmembrane region" description="Helical" evidence="7">
    <location>
        <begin position="162"/>
        <end position="185"/>
    </location>
</feature>
<dbReference type="Gene3D" id="1.20.1560.10">
    <property type="entry name" value="ABC transporter type 1, transmembrane domain"/>
    <property type="match status" value="1"/>
</dbReference>
<proteinExistence type="predicted"/>
<dbReference type="GO" id="GO:0016887">
    <property type="term" value="F:ATP hydrolysis activity"/>
    <property type="evidence" value="ECO:0007669"/>
    <property type="project" value="InterPro"/>
</dbReference>
<dbReference type="Gene3D" id="3.40.50.300">
    <property type="entry name" value="P-loop containing nucleotide triphosphate hydrolases"/>
    <property type="match status" value="1"/>
</dbReference>
<dbReference type="InterPro" id="IPR011527">
    <property type="entry name" value="ABC1_TM_dom"/>
</dbReference>
<evidence type="ECO:0000256" key="3">
    <source>
        <dbReference type="ARBA" id="ARBA00022741"/>
    </source>
</evidence>
<dbReference type="SMART" id="SM00382">
    <property type="entry name" value="AAA"/>
    <property type="match status" value="1"/>
</dbReference>
<dbReference type="RefSeq" id="WP_077496744.1">
    <property type="nucleotide sequence ID" value="NZ_LS483409.1"/>
</dbReference>
<evidence type="ECO:0000313" key="11">
    <source>
        <dbReference type="Proteomes" id="UP000249013"/>
    </source>
</evidence>
<dbReference type="InterPro" id="IPR039421">
    <property type="entry name" value="Type_1_exporter"/>
</dbReference>
<protein>
    <submittedName>
        <fullName evidence="10">ABC transporter ATP-binding protein</fullName>
        <ecNumber evidence="10">3.6.3.-</ecNumber>
    </submittedName>
</protein>
<dbReference type="EMBL" id="LS483409">
    <property type="protein sequence ID" value="SQG79325.1"/>
    <property type="molecule type" value="Genomic_DNA"/>
</dbReference>
<dbReference type="PROSITE" id="PS50929">
    <property type="entry name" value="ABC_TM1F"/>
    <property type="match status" value="1"/>
</dbReference>
<evidence type="ECO:0000256" key="6">
    <source>
        <dbReference type="ARBA" id="ARBA00023136"/>
    </source>
</evidence>
<dbReference type="SUPFAM" id="SSF52540">
    <property type="entry name" value="P-loop containing nucleoside triphosphate hydrolases"/>
    <property type="match status" value="1"/>
</dbReference>
<dbReference type="AlphaFoldDB" id="A0AA94M2W6"/>
<feature type="transmembrane region" description="Helical" evidence="7">
    <location>
        <begin position="137"/>
        <end position="156"/>
    </location>
</feature>
<sequence length="573" mass="64814">MSKLFQRKEASWKAFFHLLHEAHLPWLFIGITISISLISSSLGLLLPDYTERIIDGDYGNRVMATFIGVIILTAVVDFLVSFLQYSLNARVAKHLREYIFGKILRLPIVEIEKNGSKELISRLTTDSSAVGSLFSEILPNMISGGYYIVSSLVMIGKYSWKLGIIAISVGVVQLGLAFFSGRVVFKFNHKTQTKLSYLTEVVSEVMNHISLIKVFLTEKSEQERAQNLSSDYYQTSFKAQMVTNTFTYLSQFVTLLGSLFTIIAGGIMVTQNVISKGEWVAYFMFYYYMSQYLEMFPYYWDELKGLQGTVNRLSNISSQSEENLDEGIALLNNENAISFEQVSFGYGEKTVLENISFSIPETGITALVGKNGAGKSTILGLIERFYSPNSGKITYGQHNVADFKLSDWRKNFAWVPQNIRLTEKTIRENLLYGCTKNYSDDEIIFYCQKVGLGDFITELPLGLDTKVEEFGENFSGGQRQKIMIVRAILRGAKYLILDEHSSNLDTESSSKIAELLFELAKEKAVILVSHKMSYVSQADNILVLNQGKIEAWGKHRDLLEKSLVYRNLYRQGV</sequence>
<feature type="transmembrane region" description="Helical" evidence="7">
    <location>
        <begin position="26"/>
        <end position="46"/>
    </location>
</feature>
<dbReference type="EC" id="3.6.3.-" evidence="10"/>
<evidence type="ECO:0000256" key="5">
    <source>
        <dbReference type="ARBA" id="ARBA00022989"/>
    </source>
</evidence>
<gene>
    <name evidence="10" type="primary">bmrA_1</name>
    <name evidence="10" type="ORF">NCTC13773_01133</name>
</gene>
<keyword evidence="2 7" id="KW-0812">Transmembrane</keyword>
<evidence type="ECO:0000259" key="8">
    <source>
        <dbReference type="PROSITE" id="PS50893"/>
    </source>
</evidence>
<dbReference type="Pfam" id="PF00005">
    <property type="entry name" value="ABC_tran"/>
    <property type="match status" value="1"/>
</dbReference>
<dbReference type="PANTHER" id="PTHR43394">
    <property type="entry name" value="ATP-DEPENDENT PERMEASE MDL1, MITOCHONDRIAL"/>
    <property type="match status" value="1"/>
</dbReference>